<accession>A0A645E6I0</accession>
<dbReference type="EMBL" id="VSSQ01043252">
    <property type="protein sequence ID" value="MPM96918.1"/>
    <property type="molecule type" value="Genomic_DNA"/>
</dbReference>
<dbReference type="AlphaFoldDB" id="A0A645E6I0"/>
<comment type="caution">
    <text evidence="2">The sequence shown here is derived from an EMBL/GenBank/DDBJ whole genome shotgun (WGS) entry which is preliminary data.</text>
</comment>
<organism evidence="2">
    <name type="scientific">bioreactor metagenome</name>
    <dbReference type="NCBI Taxonomy" id="1076179"/>
    <lineage>
        <taxon>unclassified sequences</taxon>
        <taxon>metagenomes</taxon>
        <taxon>ecological metagenomes</taxon>
    </lineage>
</organism>
<protein>
    <submittedName>
        <fullName evidence="2">Uncharacterized protein</fullName>
    </submittedName>
</protein>
<sequence length="231" mass="23326">MATLMGASLAVLALLLGGRDGGGHDTALHPVAHLVTGLPQVAGARSGGDLVGEVDDHPGPADEVAGAHLGVVQHLGQRQPGAPVERGPGEPGWQLDDRLQPGVAFHQGDPPGDPADPFVRLMAGQVRHPLRPVLIAPPRLVGEDRQHRGQLGGRQAVENAVADALGDDQVRLGVDLGERTALPGDLQVVGAGGPDVAEGPQDGADLVEPVGDRPGPAGDLVLDLAGVALGP</sequence>
<name>A0A645E6I0_9ZZZZ</name>
<evidence type="ECO:0000313" key="2">
    <source>
        <dbReference type="EMBL" id="MPM96918.1"/>
    </source>
</evidence>
<gene>
    <name evidence="2" type="ORF">SDC9_144087</name>
</gene>
<evidence type="ECO:0000256" key="1">
    <source>
        <dbReference type="SAM" id="MobiDB-lite"/>
    </source>
</evidence>
<proteinExistence type="predicted"/>
<feature type="region of interest" description="Disordered" evidence="1">
    <location>
        <begin position="194"/>
        <end position="217"/>
    </location>
</feature>
<reference evidence="2" key="1">
    <citation type="submission" date="2019-08" db="EMBL/GenBank/DDBJ databases">
        <authorList>
            <person name="Kucharzyk K."/>
            <person name="Murdoch R.W."/>
            <person name="Higgins S."/>
            <person name="Loffler F."/>
        </authorList>
    </citation>
    <scope>NUCLEOTIDE SEQUENCE</scope>
</reference>